<sequence>MKFVTKEFTLELLEKNIISHKVNLSCTQLTLEGVIEVIEQIKDLIPIDSKPTKLLTYVAPFYVKKQIVKLFMTSIPIPISCIALVCPGYISKYVAGVAIKMHKRFNKEEHDQTEIQIFIKEDEAIEWLTSS</sequence>
<accession>A0A6S6UDS3</accession>
<gene>
    <name evidence="1" type="ORF">HELGO_WM26283</name>
</gene>
<name>A0A6S6UDS3_9BACT</name>
<evidence type="ECO:0000313" key="1">
    <source>
        <dbReference type="EMBL" id="CAA6830008.1"/>
    </source>
</evidence>
<protein>
    <recommendedName>
        <fullName evidence="2">STAS/SEC14 domain-containing protein</fullName>
    </recommendedName>
</protein>
<reference evidence="1" key="1">
    <citation type="submission" date="2020-01" db="EMBL/GenBank/DDBJ databases">
        <authorList>
            <person name="Meier V. D."/>
            <person name="Meier V D."/>
        </authorList>
    </citation>
    <scope>NUCLEOTIDE SEQUENCE</scope>
    <source>
        <strain evidence="1">HLG_WM_MAG_10</strain>
    </source>
</reference>
<dbReference type="EMBL" id="CACVAQ010000529">
    <property type="protein sequence ID" value="CAA6830008.1"/>
    <property type="molecule type" value="Genomic_DNA"/>
</dbReference>
<dbReference type="AlphaFoldDB" id="A0A6S6UDS3"/>
<evidence type="ECO:0008006" key="2">
    <source>
        <dbReference type="Google" id="ProtNLM"/>
    </source>
</evidence>
<organism evidence="1">
    <name type="scientific">uncultured Aureispira sp</name>
    <dbReference type="NCBI Taxonomy" id="1331704"/>
    <lineage>
        <taxon>Bacteria</taxon>
        <taxon>Pseudomonadati</taxon>
        <taxon>Bacteroidota</taxon>
        <taxon>Saprospiria</taxon>
        <taxon>Saprospirales</taxon>
        <taxon>Saprospiraceae</taxon>
        <taxon>Aureispira</taxon>
        <taxon>environmental samples</taxon>
    </lineage>
</organism>
<proteinExistence type="predicted"/>